<protein>
    <recommendedName>
        <fullName evidence="1">GmrSD restriction endonucleases N-terminal domain-containing protein</fullName>
    </recommendedName>
</protein>
<proteinExistence type="predicted"/>
<dbReference type="PANTHER" id="PTHR37292:SF2">
    <property type="entry name" value="DUF262 DOMAIN-CONTAINING PROTEIN"/>
    <property type="match status" value="1"/>
</dbReference>
<gene>
    <name evidence="2" type="ORF">SAMN06296052_12035</name>
</gene>
<dbReference type="Pfam" id="PF03235">
    <property type="entry name" value="GmrSD_N"/>
    <property type="match status" value="1"/>
</dbReference>
<organism evidence="2 3">
    <name type="scientific">Pontibacter ummariensis</name>
    <dbReference type="NCBI Taxonomy" id="1610492"/>
    <lineage>
        <taxon>Bacteria</taxon>
        <taxon>Pseudomonadati</taxon>
        <taxon>Bacteroidota</taxon>
        <taxon>Cytophagia</taxon>
        <taxon>Cytophagales</taxon>
        <taxon>Hymenobacteraceae</taxon>
        <taxon>Pontibacter</taxon>
    </lineage>
</organism>
<evidence type="ECO:0000313" key="3">
    <source>
        <dbReference type="Proteomes" id="UP000198432"/>
    </source>
</evidence>
<keyword evidence="3" id="KW-1185">Reference proteome</keyword>
<name>A0A239J3I7_9BACT</name>
<accession>A0A239J3I7</accession>
<dbReference type="PANTHER" id="PTHR37292">
    <property type="entry name" value="VNG6097C"/>
    <property type="match status" value="1"/>
</dbReference>
<dbReference type="EMBL" id="FZOQ01000020">
    <property type="protein sequence ID" value="SNT00596.1"/>
    <property type="molecule type" value="Genomic_DNA"/>
</dbReference>
<sequence>MSLFESLRQGYPIGSFLVMTSEEALRLNPRAFYGTGATAESENSMDGLVLDGQQRITAGLAIYYGVENPSGIDYYINVKKIKELIEERKVDLDSDKSIEVFAKSLDVEDGYITTKPQRKNRDHNFYEHWLLWTGFLTKDKADELDNIVDKLDERDKAILRRVVRRHFSPAMEIPVPVITLGKEFDLGAISKIFTTINTTGKLLTPFELVVAILFPENVFLEEEINEFKTKYQYYSNMDKNGEILLQTIALLDSKPPKKSDLPKNMNAVIYNRHRDNAVNSLDNLGKWLTDSIGLGLDSSNKLVPYDAIFAPMAVVFGYIEDKYKNTNKVKARYKLKKWFVGSVLSQRYQEGVHNKQQNDVDEFKAWIDDEKLMPKWLDDVVISPSIKRASSSGAIGKLIKCMINMRHPKDPASDEPIGFKDGLIQTEIHHIFPTKWVKKGLVDFEDEKININVALNTMFLSKQTNGDWLNFDPKTQVEQARKASSNEMMYANFETQFISQSAIEILSKSTKKMSDYESFLNARFKSFADELSQYNFKKVENEEEGFQELDESEE</sequence>
<dbReference type="Proteomes" id="UP000198432">
    <property type="component" value="Unassembled WGS sequence"/>
</dbReference>
<evidence type="ECO:0000259" key="1">
    <source>
        <dbReference type="Pfam" id="PF03235"/>
    </source>
</evidence>
<dbReference type="AlphaFoldDB" id="A0A239J3I7"/>
<evidence type="ECO:0000313" key="2">
    <source>
        <dbReference type="EMBL" id="SNT00596.1"/>
    </source>
</evidence>
<feature type="domain" description="GmrSD restriction endonucleases N-terminal" evidence="1">
    <location>
        <begin position="3"/>
        <end position="214"/>
    </location>
</feature>
<dbReference type="InterPro" id="IPR004919">
    <property type="entry name" value="GmrSD_N"/>
</dbReference>
<reference evidence="3" key="1">
    <citation type="submission" date="2017-06" db="EMBL/GenBank/DDBJ databases">
        <authorList>
            <person name="Varghese N."/>
            <person name="Submissions S."/>
        </authorList>
    </citation>
    <scope>NUCLEOTIDE SEQUENCE [LARGE SCALE GENOMIC DNA]</scope>
    <source>
        <strain evidence="3">NKM1</strain>
    </source>
</reference>